<accession>A0A9P4PSV7</accession>
<dbReference type="AlphaFoldDB" id="A0A9P4PSV7"/>
<keyword evidence="2" id="KW-0732">Signal</keyword>
<evidence type="ECO:0000256" key="1">
    <source>
        <dbReference type="SAM" id="MobiDB-lite"/>
    </source>
</evidence>
<organism evidence="3 4">
    <name type="scientific">Karstenula rhodostoma CBS 690.94</name>
    <dbReference type="NCBI Taxonomy" id="1392251"/>
    <lineage>
        <taxon>Eukaryota</taxon>
        <taxon>Fungi</taxon>
        <taxon>Dikarya</taxon>
        <taxon>Ascomycota</taxon>
        <taxon>Pezizomycotina</taxon>
        <taxon>Dothideomycetes</taxon>
        <taxon>Pleosporomycetidae</taxon>
        <taxon>Pleosporales</taxon>
        <taxon>Massarineae</taxon>
        <taxon>Didymosphaeriaceae</taxon>
        <taxon>Karstenula</taxon>
    </lineage>
</organism>
<evidence type="ECO:0000313" key="3">
    <source>
        <dbReference type="EMBL" id="KAF2449776.1"/>
    </source>
</evidence>
<feature type="region of interest" description="Disordered" evidence="1">
    <location>
        <begin position="29"/>
        <end position="67"/>
    </location>
</feature>
<evidence type="ECO:0008006" key="5">
    <source>
        <dbReference type="Google" id="ProtNLM"/>
    </source>
</evidence>
<feature type="signal peptide" evidence="2">
    <location>
        <begin position="1"/>
        <end position="17"/>
    </location>
</feature>
<gene>
    <name evidence="3" type="ORF">P171DRAFT_199791</name>
</gene>
<feature type="chain" id="PRO_5040337790" description="Secreted protein" evidence="2">
    <location>
        <begin position="18"/>
        <end position="177"/>
    </location>
</feature>
<proteinExistence type="predicted"/>
<keyword evidence="4" id="KW-1185">Reference proteome</keyword>
<name>A0A9P4PSV7_9PLEO</name>
<evidence type="ECO:0000256" key="2">
    <source>
        <dbReference type="SAM" id="SignalP"/>
    </source>
</evidence>
<comment type="caution">
    <text evidence="3">The sequence shown here is derived from an EMBL/GenBank/DDBJ whole genome shotgun (WGS) entry which is preliminary data.</text>
</comment>
<reference evidence="3" key="1">
    <citation type="journal article" date="2020" name="Stud. Mycol.">
        <title>101 Dothideomycetes genomes: a test case for predicting lifestyles and emergence of pathogens.</title>
        <authorList>
            <person name="Haridas S."/>
            <person name="Albert R."/>
            <person name="Binder M."/>
            <person name="Bloem J."/>
            <person name="Labutti K."/>
            <person name="Salamov A."/>
            <person name="Andreopoulos B."/>
            <person name="Baker S."/>
            <person name="Barry K."/>
            <person name="Bills G."/>
            <person name="Bluhm B."/>
            <person name="Cannon C."/>
            <person name="Castanera R."/>
            <person name="Culley D."/>
            <person name="Daum C."/>
            <person name="Ezra D."/>
            <person name="Gonzalez J."/>
            <person name="Henrissat B."/>
            <person name="Kuo A."/>
            <person name="Liang C."/>
            <person name="Lipzen A."/>
            <person name="Lutzoni F."/>
            <person name="Magnuson J."/>
            <person name="Mondo S."/>
            <person name="Nolan M."/>
            <person name="Ohm R."/>
            <person name="Pangilinan J."/>
            <person name="Park H.-J."/>
            <person name="Ramirez L."/>
            <person name="Alfaro M."/>
            <person name="Sun H."/>
            <person name="Tritt A."/>
            <person name="Yoshinaga Y."/>
            <person name="Zwiers L.-H."/>
            <person name="Turgeon B."/>
            <person name="Goodwin S."/>
            <person name="Spatafora J."/>
            <person name="Crous P."/>
            <person name="Grigoriev I."/>
        </authorList>
    </citation>
    <scope>NUCLEOTIDE SEQUENCE</scope>
    <source>
        <strain evidence="3">CBS 690.94</strain>
    </source>
</reference>
<evidence type="ECO:0000313" key="4">
    <source>
        <dbReference type="Proteomes" id="UP000799764"/>
    </source>
</evidence>
<feature type="compositionally biased region" description="Polar residues" evidence="1">
    <location>
        <begin position="29"/>
        <end position="40"/>
    </location>
</feature>
<protein>
    <recommendedName>
        <fullName evidence="5">Secreted protein</fullName>
    </recommendedName>
</protein>
<dbReference type="EMBL" id="MU001494">
    <property type="protein sequence ID" value="KAF2449776.1"/>
    <property type="molecule type" value="Genomic_DNA"/>
</dbReference>
<sequence>MCVCVRLWVLSRSLCEAVSSLLRCRSEQDAGQTGDDNGSQVGAVAHPIGQRPGPTRGRGDRGLDGSHSSGSVMMVICARSQRFVTKPPSVLVRARKTGHGALAAAAAAARLAHTAVNVRPRCCHDRCVFRVQPTHRFMAHGTTRINTHPMPAVPQHYWPYLERGVLPSESAQPDDAA</sequence>
<dbReference type="Proteomes" id="UP000799764">
    <property type="component" value="Unassembled WGS sequence"/>
</dbReference>